<keyword evidence="4" id="KW-1185">Reference proteome</keyword>
<name>A0A1S1Z2B7_FLAPC</name>
<keyword evidence="1" id="KW-0175">Coiled coil</keyword>
<dbReference type="AlphaFoldDB" id="A0A1S1Z2B7"/>
<organism evidence="3 4">
    <name type="scientific">Flammeovirga pacifica</name>
    <dbReference type="NCBI Taxonomy" id="915059"/>
    <lineage>
        <taxon>Bacteria</taxon>
        <taxon>Pseudomonadati</taxon>
        <taxon>Bacteroidota</taxon>
        <taxon>Cytophagia</taxon>
        <taxon>Cytophagales</taxon>
        <taxon>Flammeovirgaceae</taxon>
        <taxon>Flammeovirga</taxon>
    </lineage>
</organism>
<evidence type="ECO:0000256" key="2">
    <source>
        <dbReference type="SAM" id="Phobius"/>
    </source>
</evidence>
<sequence>MTHEELEQVTKGIGEVVIDKSKKQPYERVLNLFFQLLIYGITFSFIAYLITSKDKATTSFISTTVEFKNVAETGNVLMKEIIDYTKNTTLSDSLRHNTMMHELADLKAEIKKAQEEIKKNRKVIEKQNLRWRNINTGSSQKSE</sequence>
<gene>
    <name evidence="3" type="ORF">NH26_13950</name>
</gene>
<keyword evidence="2" id="KW-0812">Transmembrane</keyword>
<dbReference type="RefSeq" id="WP_044228984.1">
    <property type="nucleotide sequence ID" value="NZ_JRYR02000001.1"/>
</dbReference>
<evidence type="ECO:0000313" key="3">
    <source>
        <dbReference type="EMBL" id="OHX67367.1"/>
    </source>
</evidence>
<protein>
    <submittedName>
        <fullName evidence="3">Uncharacterized protein</fullName>
    </submittedName>
</protein>
<reference evidence="3 4" key="1">
    <citation type="journal article" date="2012" name="Int. J. Syst. Evol. Microbiol.">
        <title>Flammeovirga pacifica sp. nov., isolated from deep-sea sediment.</title>
        <authorList>
            <person name="Xu H."/>
            <person name="Fu Y."/>
            <person name="Yang N."/>
            <person name="Ding Z."/>
            <person name="Lai Q."/>
            <person name="Zeng R."/>
        </authorList>
    </citation>
    <scope>NUCLEOTIDE SEQUENCE [LARGE SCALE GENOMIC DNA]</scope>
    <source>
        <strain evidence="4">DSM 24597 / LMG 26175 / WPAGA1</strain>
    </source>
</reference>
<feature type="coiled-coil region" evidence="1">
    <location>
        <begin position="96"/>
        <end position="130"/>
    </location>
</feature>
<dbReference type="STRING" id="915059.NH26_13950"/>
<keyword evidence="2" id="KW-0472">Membrane</keyword>
<evidence type="ECO:0000256" key="1">
    <source>
        <dbReference type="SAM" id="Coils"/>
    </source>
</evidence>
<evidence type="ECO:0000313" key="4">
    <source>
        <dbReference type="Proteomes" id="UP000179797"/>
    </source>
</evidence>
<dbReference type="EMBL" id="JRYR02000001">
    <property type="protein sequence ID" value="OHX67367.1"/>
    <property type="molecule type" value="Genomic_DNA"/>
</dbReference>
<dbReference type="Proteomes" id="UP000179797">
    <property type="component" value="Unassembled WGS sequence"/>
</dbReference>
<comment type="caution">
    <text evidence="3">The sequence shown here is derived from an EMBL/GenBank/DDBJ whole genome shotgun (WGS) entry which is preliminary data.</text>
</comment>
<keyword evidence="2" id="KW-1133">Transmembrane helix</keyword>
<proteinExistence type="predicted"/>
<accession>A0A1S1Z2B7</accession>
<feature type="transmembrane region" description="Helical" evidence="2">
    <location>
        <begin position="29"/>
        <end position="50"/>
    </location>
</feature>